<reference evidence="3" key="1">
    <citation type="journal article" date="2019" name="Int. J. Syst. Evol. Microbiol.">
        <title>The Global Catalogue of Microorganisms (GCM) 10K type strain sequencing project: providing services to taxonomists for standard genome sequencing and annotation.</title>
        <authorList>
            <consortium name="The Broad Institute Genomics Platform"/>
            <consortium name="The Broad Institute Genome Sequencing Center for Infectious Disease"/>
            <person name="Wu L."/>
            <person name="Ma J."/>
        </authorList>
    </citation>
    <scope>NUCLEOTIDE SEQUENCE [LARGE SCALE GENOMIC DNA]</scope>
    <source>
        <strain evidence="3">JCM 17225</strain>
    </source>
</reference>
<dbReference type="Proteomes" id="UP001501469">
    <property type="component" value="Unassembled WGS sequence"/>
</dbReference>
<dbReference type="EMBL" id="BAABDK010000026">
    <property type="protein sequence ID" value="GAA4045676.1"/>
    <property type="molecule type" value="Genomic_DNA"/>
</dbReference>
<feature type="transmembrane region" description="Helical" evidence="1">
    <location>
        <begin position="95"/>
        <end position="113"/>
    </location>
</feature>
<keyword evidence="1" id="KW-1133">Transmembrane helix</keyword>
<evidence type="ECO:0000256" key="1">
    <source>
        <dbReference type="SAM" id="Phobius"/>
    </source>
</evidence>
<evidence type="ECO:0000313" key="2">
    <source>
        <dbReference type="EMBL" id="GAA4045676.1"/>
    </source>
</evidence>
<keyword evidence="1" id="KW-0472">Membrane</keyword>
<keyword evidence="1" id="KW-0812">Transmembrane</keyword>
<evidence type="ECO:0000313" key="3">
    <source>
        <dbReference type="Proteomes" id="UP001501469"/>
    </source>
</evidence>
<protein>
    <submittedName>
        <fullName evidence="2">Uncharacterized protein</fullName>
    </submittedName>
</protein>
<feature type="transmembrane region" description="Helical" evidence="1">
    <location>
        <begin position="150"/>
        <end position="168"/>
    </location>
</feature>
<name>A0ABP7UMG4_9BACT</name>
<comment type="caution">
    <text evidence="2">The sequence shown here is derived from an EMBL/GenBank/DDBJ whole genome shotgun (WGS) entry which is preliminary data.</text>
</comment>
<gene>
    <name evidence="2" type="ORF">GCM10022409_34710</name>
</gene>
<feature type="transmembrane region" description="Helical" evidence="1">
    <location>
        <begin position="125"/>
        <end position="143"/>
    </location>
</feature>
<feature type="transmembrane region" description="Helical" evidence="1">
    <location>
        <begin position="174"/>
        <end position="194"/>
    </location>
</feature>
<sequence length="215" mass="23540">MPSKTFYLDDARTEPLTASWGFLFRNFTVSYAGNALEPTNPEATIAQGRQYRLPDGRIFSAQHKQNSYPQEMELLIEGQPVPGSGTHPQERIKQAWYALLFIGVMSIGFGLWAELGQVAVLLQNSIGWGSFGEGIIFVALGWLGYYRRSALALTIALVILVVESLLSIGSSLAMAQSAALGGVVIRLFFCLTVYRGMKAARLLRAEDITLTNSST</sequence>
<organism evidence="2 3">
    <name type="scientific">Hymenobacter glaciei</name>
    <dbReference type="NCBI Taxonomy" id="877209"/>
    <lineage>
        <taxon>Bacteria</taxon>
        <taxon>Pseudomonadati</taxon>
        <taxon>Bacteroidota</taxon>
        <taxon>Cytophagia</taxon>
        <taxon>Cytophagales</taxon>
        <taxon>Hymenobacteraceae</taxon>
        <taxon>Hymenobacter</taxon>
    </lineage>
</organism>
<proteinExistence type="predicted"/>
<accession>A0ABP7UMG4</accession>
<dbReference type="RefSeq" id="WP_345057010.1">
    <property type="nucleotide sequence ID" value="NZ_BAABDK010000026.1"/>
</dbReference>
<keyword evidence="3" id="KW-1185">Reference proteome</keyword>